<dbReference type="AlphaFoldDB" id="A0A6C0U760"/>
<organism evidence="6 7">
    <name type="scientific">Kineobactrum salinum</name>
    <dbReference type="NCBI Taxonomy" id="2708301"/>
    <lineage>
        <taxon>Bacteria</taxon>
        <taxon>Pseudomonadati</taxon>
        <taxon>Pseudomonadota</taxon>
        <taxon>Gammaproteobacteria</taxon>
        <taxon>Cellvibrionales</taxon>
        <taxon>Halieaceae</taxon>
        <taxon>Kineobactrum</taxon>
    </lineage>
</organism>
<evidence type="ECO:0000256" key="3">
    <source>
        <dbReference type="ARBA" id="ARBA00022729"/>
    </source>
</evidence>
<evidence type="ECO:0000259" key="4">
    <source>
        <dbReference type="Pfam" id="PF01345"/>
    </source>
</evidence>
<keyword evidence="7" id="KW-1185">Reference proteome</keyword>
<feature type="domain" description="SD-repeat containing protein B" evidence="5">
    <location>
        <begin position="947"/>
        <end position="1029"/>
    </location>
</feature>
<dbReference type="NCBIfam" id="TIGR01451">
    <property type="entry name" value="B_ant_repeat"/>
    <property type="match status" value="4"/>
</dbReference>
<dbReference type="InterPro" id="IPR051172">
    <property type="entry name" value="Chlamydia_OmcB"/>
</dbReference>
<evidence type="ECO:0000256" key="2">
    <source>
        <dbReference type="ARBA" id="ARBA00022525"/>
    </source>
</evidence>
<dbReference type="InterPro" id="IPR033764">
    <property type="entry name" value="Sdr_B"/>
</dbReference>
<feature type="domain" description="DUF11" evidence="4">
    <location>
        <begin position="504"/>
        <end position="627"/>
    </location>
</feature>
<protein>
    <submittedName>
        <fullName evidence="6">DUF11 domain-containing protein</fullName>
    </submittedName>
</protein>
<dbReference type="GO" id="GO:0005576">
    <property type="term" value="C:extracellular region"/>
    <property type="evidence" value="ECO:0007669"/>
    <property type="project" value="UniProtKB-SubCell"/>
</dbReference>
<evidence type="ECO:0000313" key="6">
    <source>
        <dbReference type="EMBL" id="QIB66265.1"/>
    </source>
</evidence>
<gene>
    <name evidence="6" type="ORF">G3T16_13465</name>
</gene>
<proteinExistence type="predicted"/>
<dbReference type="EMBL" id="CP048711">
    <property type="protein sequence ID" value="QIB66265.1"/>
    <property type="molecule type" value="Genomic_DNA"/>
</dbReference>
<dbReference type="InterPro" id="IPR001434">
    <property type="entry name" value="OmcB-like_DUF11"/>
</dbReference>
<dbReference type="RefSeq" id="WP_163495700.1">
    <property type="nucleotide sequence ID" value="NZ_CP048711.1"/>
</dbReference>
<evidence type="ECO:0000259" key="5">
    <source>
        <dbReference type="Pfam" id="PF17210"/>
    </source>
</evidence>
<feature type="domain" description="DUF11" evidence="4">
    <location>
        <begin position="635"/>
        <end position="685"/>
    </location>
</feature>
<evidence type="ECO:0000256" key="1">
    <source>
        <dbReference type="ARBA" id="ARBA00004613"/>
    </source>
</evidence>
<feature type="domain" description="DUF11" evidence="4">
    <location>
        <begin position="816"/>
        <end position="938"/>
    </location>
</feature>
<comment type="subcellular location">
    <subcellularLocation>
        <location evidence="1">Secreted</location>
    </subcellularLocation>
</comment>
<dbReference type="PANTHER" id="PTHR34819">
    <property type="entry name" value="LARGE CYSTEINE-RICH PERIPLASMIC PROTEIN OMCB"/>
    <property type="match status" value="1"/>
</dbReference>
<sequence>MTCTRVSLNAGDTWVIGSIGGAVAVSGPSSLSTTASTSSDVFDGISANNTAAVDTTVNEGTDVSVSMTRTGPGTLVQLDEFVINLNPRYTGGQPQNLTMTANLDPAFQIQNGSPFSQNGWDCTVAGQTVNCTRADGGGDVGGEFDHNIGQVSIDVRAIAFGNNLGNTATVSSVSPDDAQLANNSDNLNITVQEPDFDLQALKSGPTQTLRVVNGESFSFNLRVRNNSNVAFVGELTMTDSLPAGLRVDSYSLNGWSCGPATPVNGADTISCTRTYTEGSPLAAGATTPSVLLDTVATATGSHSNQMCVTNTPAPGYVFPADSDGANDCDNSAVEGQLNADSADIQVYKSGSATVVAGELLSYQLEIVNAGPEPAQSVTLTDTFGSLFTGGPGNGFEGAVVVAGNATLGSCSNAAAANVTSRNLSCTFSDMPVCSQGVDCPVITVQVRPLGSASNGTDLNRNNTASAFSSVTSDPVYGNNSDNHATTVTGQADIAAIKTASWAEDPDPIAAGTNLSYTITVRNESTGASGASTVSMSDTLPLDVTFISASASDGGSCGVTPAVGATTEAGDRTVECTWASVQRGGQRTVSLVVRPNRGTQASTLSNTVTSATSTPEVTLDNNDADVDVPVAAPEVDLATTQVDSPDPLQIDETVVYTLTVRNLGPSVAETVRLYNVLPTSGLSFLGFQYVDGGGITQPGLPPGVSCPVQPAVGEFGKTVDRVDTALLTPSDPAWLNGAWDPELDNADIICDVSALMLAGDDISFQMLLDAEASGVYTNYMIARSQEHRDGFDDVNPANDLEPENTTVRTRADMEVASKTADPGSVSLFEPFEYSIVVQNNGPHEALGVELEDSFPAGMELLGAPAVVVDQGSFETTSCSGVAGDTAVTCDFGEISADGRATVTLPVRLISAAGAAVNNTATVNVTGLTLDDTPGNNSNDGSVTVVRSSIAGRVYHDQDISGDYDVGEPGISGVTVTLTGSDDYGNTVNRSTTTDGTGEYRFEDLAPGVYTLTESHPAAWVDGQETVGSVGGTTPTTDVITNIELAAGVDATDYNYGEFQVGSVASISGYVYHDQNEDGIFDGDENPIAGVVVDLAGPVPGSTTTDANGFYSFTGLAPGSYTVTEQQPTDWLDGLDTAGTVAALVSEVDDEFVVELLAGDEAQQWNFGEIALPDAPAPVPALNRTALALLSALLLLLSAGHLRRRGLL</sequence>
<dbReference type="InterPro" id="IPR047589">
    <property type="entry name" value="DUF11_rpt"/>
</dbReference>
<dbReference type="Gene3D" id="2.60.40.10">
    <property type="entry name" value="Immunoglobulins"/>
    <property type="match status" value="3"/>
</dbReference>
<dbReference type="InterPro" id="IPR013783">
    <property type="entry name" value="Ig-like_fold"/>
</dbReference>
<reference evidence="6 7" key="1">
    <citation type="submission" date="2020-02" db="EMBL/GenBank/DDBJ databases">
        <title>Genome sequencing for Kineobactrum sp. M2.</title>
        <authorList>
            <person name="Park S.-J."/>
        </authorList>
    </citation>
    <scope>NUCLEOTIDE SEQUENCE [LARGE SCALE GENOMIC DNA]</scope>
    <source>
        <strain evidence="6 7">M2</strain>
    </source>
</reference>
<dbReference type="Pfam" id="PF01345">
    <property type="entry name" value="DUF11"/>
    <property type="match status" value="4"/>
</dbReference>
<accession>A0A6C0U760</accession>
<evidence type="ECO:0000313" key="7">
    <source>
        <dbReference type="Proteomes" id="UP000477680"/>
    </source>
</evidence>
<keyword evidence="3" id="KW-0732">Signal</keyword>
<feature type="domain" description="SD-repeat containing protein B" evidence="5">
    <location>
        <begin position="1064"/>
        <end position="1159"/>
    </location>
</feature>
<dbReference type="KEGG" id="kim:G3T16_13465"/>
<name>A0A6C0U760_9GAMM</name>
<dbReference type="Proteomes" id="UP000477680">
    <property type="component" value="Chromosome"/>
</dbReference>
<feature type="domain" description="DUF11" evidence="4">
    <location>
        <begin position="343"/>
        <end position="482"/>
    </location>
</feature>
<dbReference type="Pfam" id="PF17210">
    <property type="entry name" value="SdrD_B"/>
    <property type="match status" value="2"/>
</dbReference>
<dbReference type="SUPFAM" id="SSF117074">
    <property type="entry name" value="Hypothetical protein PA1324"/>
    <property type="match status" value="2"/>
</dbReference>
<keyword evidence="2" id="KW-0964">Secreted</keyword>